<proteinExistence type="predicted"/>
<sequence length="110" mass="12185">MRRFALILALCAPESAAADWVALSGAEIRAALEGQKLVYANATQEFRASGKTLYTTNGRDSWGNWRIEDDQYCSQWPPSDLWACYGLERADAALRFVGDADDITEATYAD</sequence>
<comment type="caution">
    <text evidence="2">The sequence shown here is derived from an EMBL/GenBank/DDBJ whole genome shotgun (WGS) entry which is preliminary data.</text>
</comment>
<gene>
    <name evidence="2" type="ORF">ACERZ8_17790</name>
</gene>
<name>A0ABW8UXS8_9RHOB</name>
<protein>
    <recommendedName>
        <fullName evidence="4">DUF995 domain-containing protein</fullName>
    </recommendedName>
</protein>
<evidence type="ECO:0000313" key="3">
    <source>
        <dbReference type="Proteomes" id="UP001627408"/>
    </source>
</evidence>
<organism evidence="2 3">
    <name type="scientific">Tateyamaria armeniaca</name>
    <dbReference type="NCBI Taxonomy" id="2518930"/>
    <lineage>
        <taxon>Bacteria</taxon>
        <taxon>Pseudomonadati</taxon>
        <taxon>Pseudomonadota</taxon>
        <taxon>Alphaproteobacteria</taxon>
        <taxon>Rhodobacterales</taxon>
        <taxon>Roseobacteraceae</taxon>
        <taxon>Tateyamaria</taxon>
    </lineage>
</organism>
<keyword evidence="1" id="KW-0732">Signal</keyword>
<dbReference type="EMBL" id="JBHDIY010000002">
    <property type="protein sequence ID" value="MFL4471635.1"/>
    <property type="molecule type" value="Genomic_DNA"/>
</dbReference>
<dbReference type="Proteomes" id="UP001627408">
    <property type="component" value="Unassembled WGS sequence"/>
</dbReference>
<feature type="chain" id="PRO_5046402669" description="DUF995 domain-containing protein" evidence="1">
    <location>
        <begin position="18"/>
        <end position="110"/>
    </location>
</feature>
<evidence type="ECO:0000256" key="1">
    <source>
        <dbReference type="SAM" id="SignalP"/>
    </source>
</evidence>
<keyword evidence="3" id="KW-1185">Reference proteome</keyword>
<evidence type="ECO:0008006" key="4">
    <source>
        <dbReference type="Google" id="ProtNLM"/>
    </source>
</evidence>
<evidence type="ECO:0000313" key="2">
    <source>
        <dbReference type="EMBL" id="MFL4471635.1"/>
    </source>
</evidence>
<reference evidence="2 3" key="1">
    <citation type="submission" date="2024-08" db="EMBL/GenBank/DDBJ databases">
        <title>Tateyamaria sp. nov., isolated from marine algae.</title>
        <authorList>
            <person name="Choi B.J."/>
            <person name="Kim J.M."/>
            <person name="Lee J.K."/>
            <person name="Choi D.G."/>
            <person name="Bayburt H."/>
            <person name="Baek J.H."/>
            <person name="Han D.M."/>
            <person name="Jeon C.O."/>
        </authorList>
    </citation>
    <scope>NUCLEOTIDE SEQUENCE [LARGE SCALE GENOMIC DNA]</scope>
    <source>
        <strain evidence="2 3">KMU-156</strain>
    </source>
</reference>
<feature type="signal peptide" evidence="1">
    <location>
        <begin position="1"/>
        <end position="17"/>
    </location>
</feature>
<dbReference type="RefSeq" id="WP_407593478.1">
    <property type="nucleotide sequence ID" value="NZ_JBHDIY010000002.1"/>
</dbReference>
<accession>A0ABW8UXS8</accession>